<feature type="transmembrane region" description="Helical" evidence="7">
    <location>
        <begin position="129"/>
        <end position="152"/>
    </location>
</feature>
<keyword evidence="5 7" id="KW-1133">Transmembrane helix</keyword>
<sequence length="256" mass="26369">MPDPMGDFSQLLTLEIYRGFIVLARVAAAIGLLPGFGEAAVPMRVRAALAIIVTLVLLPGVDGLPDHMPDQPVEMLRALTGETLVGAYLGLGARLFMAALQTTGALVAQVVGLSNPFSMEAAGFEGGSVLSGVLLIGGLALLFASDVHYLMIGALARSYGSWPAGVFPDLGMVAQRFAELLATTFRLGVGLAAPFILYGLVVNVALGLVNRVMPAMPVYFVATPGVLMVGMGLFMATAGAMLTAFVAALGGWLSGS</sequence>
<evidence type="ECO:0000256" key="2">
    <source>
        <dbReference type="ARBA" id="ARBA00009772"/>
    </source>
</evidence>
<feature type="transmembrane region" description="Helical" evidence="7">
    <location>
        <begin position="16"/>
        <end position="35"/>
    </location>
</feature>
<proteinExistence type="inferred from homology"/>
<keyword evidence="8" id="KW-0969">Cilium</keyword>
<comment type="subcellular location">
    <subcellularLocation>
        <location evidence="1">Cell membrane</location>
        <topology evidence="1">Multi-pass membrane protein</topology>
    </subcellularLocation>
</comment>
<gene>
    <name evidence="8" type="ORF">SAMN02982917_6036</name>
</gene>
<accession>A0A1X7HHY8</accession>
<dbReference type="PANTHER" id="PTHR30065">
    <property type="entry name" value="FLAGELLAR BIOSYNTHETIC PROTEIN FLIR"/>
    <property type="match status" value="1"/>
</dbReference>
<name>A0A1X7HHY8_9PROT</name>
<dbReference type="PANTHER" id="PTHR30065:SF8">
    <property type="entry name" value="FLAGELLAR BIOSYNTHETIC PROTEIN FLIR"/>
    <property type="match status" value="1"/>
</dbReference>
<keyword evidence="6 7" id="KW-0472">Membrane</keyword>
<keyword evidence="8" id="KW-0966">Cell projection</keyword>
<dbReference type="AlphaFoldDB" id="A0A1X7HHY8"/>
<dbReference type="STRING" id="286727.SAMN02982917_6036"/>
<protein>
    <submittedName>
        <fullName evidence="8">Flagellar biosynthetic protein FliR</fullName>
    </submittedName>
</protein>
<feature type="transmembrane region" description="Helical" evidence="7">
    <location>
        <begin position="85"/>
        <end position="108"/>
    </location>
</feature>
<evidence type="ECO:0000256" key="1">
    <source>
        <dbReference type="ARBA" id="ARBA00004651"/>
    </source>
</evidence>
<feature type="transmembrane region" description="Helical" evidence="7">
    <location>
        <begin position="220"/>
        <end position="253"/>
    </location>
</feature>
<keyword evidence="3" id="KW-1003">Cell membrane</keyword>
<dbReference type="Pfam" id="PF01311">
    <property type="entry name" value="Bac_export_1"/>
    <property type="match status" value="1"/>
</dbReference>
<evidence type="ECO:0000256" key="7">
    <source>
        <dbReference type="SAM" id="Phobius"/>
    </source>
</evidence>
<feature type="transmembrane region" description="Helical" evidence="7">
    <location>
        <begin position="187"/>
        <end position="208"/>
    </location>
</feature>
<evidence type="ECO:0000256" key="5">
    <source>
        <dbReference type="ARBA" id="ARBA00022989"/>
    </source>
</evidence>
<evidence type="ECO:0000256" key="3">
    <source>
        <dbReference type="ARBA" id="ARBA00022475"/>
    </source>
</evidence>
<dbReference type="Proteomes" id="UP000192936">
    <property type="component" value="Unassembled WGS sequence"/>
</dbReference>
<evidence type="ECO:0000313" key="9">
    <source>
        <dbReference type="Proteomes" id="UP000192936"/>
    </source>
</evidence>
<dbReference type="EMBL" id="FXAK01000008">
    <property type="protein sequence ID" value="SMF86699.1"/>
    <property type="molecule type" value="Genomic_DNA"/>
</dbReference>
<evidence type="ECO:0000256" key="4">
    <source>
        <dbReference type="ARBA" id="ARBA00022692"/>
    </source>
</evidence>
<evidence type="ECO:0000313" key="8">
    <source>
        <dbReference type="EMBL" id="SMF86699.1"/>
    </source>
</evidence>
<organism evidence="8 9">
    <name type="scientific">Azospirillum oryzae</name>
    <dbReference type="NCBI Taxonomy" id="286727"/>
    <lineage>
        <taxon>Bacteria</taxon>
        <taxon>Pseudomonadati</taxon>
        <taxon>Pseudomonadota</taxon>
        <taxon>Alphaproteobacteria</taxon>
        <taxon>Rhodospirillales</taxon>
        <taxon>Azospirillaceae</taxon>
        <taxon>Azospirillum</taxon>
    </lineage>
</organism>
<keyword evidence="8" id="KW-0282">Flagellum</keyword>
<dbReference type="GO" id="GO:0005886">
    <property type="term" value="C:plasma membrane"/>
    <property type="evidence" value="ECO:0007669"/>
    <property type="project" value="UniProtKB-SubCell"/>
</dbReference>
<reference evidence="8 9" key="1">
    <citation type="submission" date="2017-04" db="EMBL/GenBank/DDBJ databases">
        <authorList>
            <person name="Afonso C.L."/>
            <person name="Miller P.J."/>
            <person name="Scott M.A."/>
            <person name="Spackman E."/>
            <person name="Goraichik I."/>
            <person name="Dimitrov K.M."/>
            <person name="Suarez D.L."/>
            <person name="Swayne D.E."/>
        </authorList>
    </citation>
    <scope>NUCLEOTIDE SEQUENCE [LARGE SCALE GENOMIC DNA]</scope>
    <source>
        <strain evidence="8 9">A2P</strain>
    </source>
</reference>
<evidence type="ECO:0000256" key="6">
    <source>
        <dbReference type="ARBA" id="ARBA00023136"/>
    </source>
</evidence>
<dbReference type="PRINTS" id="PR00953">
    <property type="entry name" value="TYPE3IMRPROT"/>
</dbReference>
<dbReference type="OrthoDB" id="9779817at2"/>
<keyword evidence="4 7" id="KW-0812">Transmembrane</keyword>
<comment type="similarity">
    <text evidence="2">Belongs to the FliR/MopE/SpaR family.</text>
</comment>
<dbReference type="InterPro" id="IPR002010">
    <property type="entry name" value="T3SS_IM_R"/>
</dbReference>
<dbReference type="GO" id="GO:0006605">
    <property type="term" value="P:protein targeting"/>
    <property type="evidence" value="ECO:0007669"/>
    <property type="project" value="InterPro"/>
</dbReference>